<feature type="transmembrane region" description="Helical" evidence="11">
    <location>
        <begin position="198"/>
        <end position="229"/>
    </location>
</feature>
<evidence type="ECO:0000256" key="2">
    <source>
        <dbReference type="ARBA" id="ARBA00004653"/>
    </source>
</evidence>
<dbReference type="InterPro" id="IPR032816">
    <property type="entry name" value="VTT_dom"/>
</dbReference>
<evidence type="ECO:0000259" key="12">
    <source>
        <dbReference type="Pfam" id="PF09335"/>
    </source>
</evidence>
<feature type="region of interest" description="Disordered" evidence="10">
    <location>
        <begin position="593"/>
        <end position="621"/>
    </location>
</feature>
<feature type="compositionally biased region" description="Basic and acidic residues" evidence="10">
    <location>
        <begin position="654"/>
        <end position="663"/>
    </location>
</feature>
<evidence type="ECO:0000256" key="1">
    <source>
        <dbReference type="ARBA" id="ARBA00002978"/>
    </source>
</evidence>
<protein>
    <recommendedName>
        <fullName evidence="4">Golgi apparatus membrane protein TVP38</fullName>
    </recommendedName>
    <alternativeName>
        <fullName evidence="5">Golgi apparatus membrane protein tvp38</fullName>
    </alternativeName>
</protein>
<feature type="transmembrane region" description="Helical" evidence="11">
    <location>
        <begin position="310"/>
        <end position="331"/>
    </location>
</feature>
<feature type="transmembrane region" description="Helical" evidence="11">
    <location>
        <begin position="283"/>
        <end position="304"/>
    </location>
</feature>
<feature type="compositionally biased region" description="Basic and acidic residues" evidence="10">
    <location>
        <begin position="19"/>
        <end position="31"/>
    </location>
</feature>
<evidence type="ECO:0000256" key="6">
    <source>
        <dbReference type="ARBA" id="ARBA00022692"/>
    </source>
</evidence>
<name>A0AAF0YEB9_9TREE</name>
<comment type="function">
    <text evidence="1">Golgi membrane protein involved in vesicular trafficking and spindle migration.</text>
</comment>
<feature type="transmembrane region" description="Helical" evidence="11">
    <location>
        <begin position="235"/>
        <end position="257"/>
    </location>
</feature>
<accession>A0AAF0YEB9</accession>
<dbReference type="GeneID" id="87811899"/>
<comment type="subcellular location">
    <subcellularLocation>
        <location evidence="2">Golgi apparatus membrane</location>
        <topology evidence="2">Multi-pass membrane protein</topology>
    </subcellularLocation>
</comment>
<evidence type="ECO:0000256" key="4">
    <source>
        <dbReference type="ARBA" id="ARBA00013533"/>
    </source>
</evidence>
<dbReference type="GO" id="GO:0000139">
    <property type="term" value="C:Golgi membrane"/>
    <property type="evidence" value="ECO:0007669"/>
    <property type="project" value="UniProtKB-SubCell"/>
</dbReference>
<evidence type="ECO:0000256" key="5">
    <source>
        <dbReference type="ARBA" id="ARBA00020673"/>
    </source>
</evidence>
<evidence type="ECO:0000256" key="9">
    <source>
        <dbReference type="ARBA" id="ARBA00023136"/>
    </source>
</evidence>
<evidence type="ECO:0000256" key="7">
    <source>
        <dbReference type="ARBA" id="ARBA00022989"/>
    </source>
</evidence>
<evidence type="ECO:0000256" key="10">
    <source>
        <dbReference type="SAM" id="MobiDB-lite"/>
    </source>
</evidence>
<evidence type="ECO:0000313" key="13">
    <source>
        <dbReference type="EMBL" id="WOO85235.1"/>
    </source>
</evidence>
<evidence type="ECO:0000256" key="8">
    <source>
        <dbReference type="ARBA" id="ARBA00023034"/>
    </source>
</evidence>
<feature type="region of interest" description="Disordered" evidence="10">
    <location>
        <begin position="91"/>
        <end position="118"/>
    </location>
</feature>
<feature type="region of interest" description="Disordered" evidence="10">
    <location>
        <begin position="19"/>
        <end position="48"/>
    </location>
</feature>
<dbReference type="Proteomes" id="UP000827549">
    <property type="component" value="Chromosome 6"/>
</dbReference>
<keyword evidence="7 11" id="KW-1133">Transmembrane helix</keyword>
<proteinExistence type="inferred from homology"/>
<sequence length="663" mass="72989">MRLPSILSNPTRPRLSFLRRDTDDVPRRSDSIDLEAQTSRRSTTGDAAHETVAVGESTAVDEKSRTAVHFAANPPPYDAASAVPVVSDKEAAPVTSRDPAIPTTDTTEEPTTIQVPCTNPNQPPTVMVLFKEDYKWARAYLKDMDYRVALRRCLARHLYKWYALAIIIITISALVSAKHTTIVNFCQPVTRRIRHWPGGWLIPIVLLIIVSFPPLIGHEIIGILCGLVWGLGEGFGILCAGTFLGELATWVAFKWWCTARAQKFEKRNRLYASLTQLIREKSFMFVLILRFSAVPGHIVTAVSASAGAHFGSYCAAAILTLPKQFVIVYLGQSFGHHNPRDTIISWCATIATLLGTVVAAGYIYYQMRVVIRNGSASQLPLADPHAPGSPSWADLEVRGARGVGAGARIDVEGRRSVDVIIGPHARRPWIEAQQRQQQLQRARMAANVGQRTPQRTRSLPGNITENEMRDWLSQLDTALMTTAGHPEVRVIEPPVHHDGHGVDDAELVQEARRPARSRANTGTLEPIPYSQHVLLSPPVAPCKSSSPTVTPLQLPDLAVEHIYPHPDEDTSRAPHRPLSGAVPAITLTPTYTPARSRADSLRGTQSLDIERPLRFRPSGPEIADEADQYAIAHGARRPDLSRLRGDSRAALLGRPKDKDSDEE</sequence>
<dbReference type="PANTHER" id="PTHR47549:SF2">
    <property type="entry name" value="GOLGI APPARATUS MEMBRANE PROTEIN TVP38"/>
    <property type="match status" value="1"/>
</dbReference>
<dbReference type="PANTHER" id="PTHR47549">
    <property type="entry name" value="GOLGI APPARATUS MEMBRANE PROTEIN TVP38-RELATED"/>
    <property type="match status" value="1"/>
</dbReference>
<feature type="domain" description="VTT" evidence="12">
    <location>
        <begin position="218"/>
        <end position="332"/>
    </location>
</feature>
<feature type="compositionally biased region" description="Basic and acidic residues" evidence="10">
    <location>
        <begin position="637"/>
        <end position="647"/>
    </location>
</feature>
<keyword evidence="9 11" id="KW-0472">Membrane</keyword>
<feature type="compositionally biased region" description="Low complexity" evidence="10">
    <location>
        <begin position="102"/>
        <end position="112"/>
    </location>
</feature>
<keyword evidence="6 11" id="KW-0812">Transmembrane</keyword>
<dbReference type="AlphaFoldDB" id="A0AAF0YEB9"/>
<feature type="compositionally biased region" description="Polar residues" evidence="10">
    <location>
        <begin position="36"/>
        <end position="45"/>
    </location>
</feature>
<feature type="transmembrane region" description="Helical" evidence="11">
    <location>
        <begin position="159"/>
        <end position="177"/>
    </location>
</feature>
<dbReference type="Pfam" id="PF09335">
    <property type="entry name" value="VTT_dom"/>
    <property type="match status" value="1"/>
</dbReference>
<dbReference type="InterPro" id="IPR051076">
    <property type="entry name" value="Golgi_membrane_TVP38/TMEM64"/>
</dbReference>
<dbReference type="EMBL" id="CP086719">
    <property type="protein sequence ID" value="WOO85235.1"/>
    <property type="molecule type" value="Genomic_DNA"/>
</dbReference>
<reference evidence="13" key="1">
    <citation type="submission" date="2023-10" db="EMBL/GenBank/DDBJ databases">
        <authorList>
            <person name="Noh H."/>
        </authorList>
    </citation>
    <scope>NUCLEOTIDE SEQUENCE</scope>
    <source>
        <strain evidence="13">DUCC4014</strain>
    </source>
</reference>
<feature type="region of interest" description="Disordered" evidence="10">
    <location>
        <begin position="637"/>
        <end position="663"/>
    </location>
</feature>
<keyword evidence="8" id="KW-0333">Golgi apparatus</keyword>
<organism evidence="13 14">
    <name type="scientific">Vanrija pseudolonga</name>
    <dbReference type="NCBI Taxonomy" id="143232"/>
    <lineage>
        <taxon>Eukaryota</taxon>
        <taxon>Fungi</taxon>
        <taxon>Dikarya</taxon>
        <taxon>Basidiomycota</taxon>
        <taxon>Agaricomycotina</taxon>
        <taxon>Tremellomycetes</taxon>
        <taxon>Trichosporonales</taxon>
        <taxon>Trichosporonaceae</taxon>
        <taxon>Vanrija</taxon>
    </lineage>
</organism>
<evidence type="ECO:0000256" key="11">
    <source>
        <dbReference type="SAM" id="Phobius"/>
    </source>
</evidence>
<feature type="transmembrane region" description="Helical" evidence="11">
    <location>
        <begin position="343"/>
        <end position="365"/>
    </location>
</feature>
<dbReference type="RefSeq" id="XP_062631261.1">
    <property type="nucleotide sequence ID" value="XM_062775277.1"/>
</dbReference>
<comment type="similarity">
    <text evidence="3">Belongs to the TVP38/TMEM64 family.</text>
</comment>
<keyword evidence="14" id="KW-1185">Reference proteome</keyword>
<evidence type="ECO:0000256" key="3">
    <source>
        <dbReference type="ARBA" id="ARBA00008640"/>
    </source>
</evidence>
<evidence type="ECO:0000313" key="14">
    <source>
        <dbReference type="Proteomes" id="UP000827549"/>
    </source>
</evidence>
<gene>
    <name evidence="13" type="primary">TVP38_5</name>
    <name evidence="13" type="ORF">LOC62_06G008735</name>
</gene>